<keyword evidence="2" id="KW-1185">Reference proteome</keyword>
<dbReference type="Gene3D" id="3.30.1460.40">
    <property type="entry name" value="[NiFe]-hydrogenase assembly chaperone, HybE"/>
    <property type="match status" value="1"/>
</dbReference>
<organism evidence="1 2">
    <name type="scientific">Variovorax ureilyticus</name>
    <dbReference type="NCBI Taxonomy" id="1836198"/>
    <lineage>
        <taxon>Bacteria</taxon>
        <taxon>Pseudomonadati</taxon>
        <taxon>Pseudomonadota</taxon>
        <taxon>Betaproteobacteria</taxon>
        <taxon>Burkholderiales</taxon>
        <taxon>Comamonadaceae</taxon>
        <taxon>Variovorax</taxon>
    </lineage>
</organism>
<evidence type="ECO:0000313" key="1">
    <source>
        <dbReference type="EMBL" id="MEJ8815642.1"/>
    </source>
</evidence>
<dbReference type="Pfam" id="PF11939">
    <property type="entry name" value="NiFe-hyd_HybE"/>
    <property type="match status" value="1"/>
</dbReference>
<dbReference type="EMBL" id="JBBKZU010000022">
    <property type="protein sequence ID" value="MEJ8815642.1"/>
    <property type="molecule type" value="Genomic_DNA"/>
</dbReference>
<name>A0ABU8VR57_9BURK</name>
<dbReference type="InterPro" id="IPR038530">
    <property type="entry name" value="NiFe-hyd_HybE_sf"/>
</dbReference>
<evidence type="ECO:0000313" key="2">
    <source>
        <dbReference type="Proteomes" id="UP001365846"/>
    </source>
</evidence>
<accession>A0ABU8VR57</accession>
<protein>
    <submittedName>
        <fullName evidence="1">[NiFe]-hydrogenase assembly chaperone HybE</fullName>
    </submittedName>
</protein>
<reference evidence="1 2" key="1">
    <citation type="submission" date="2024-03" db="EMBL/GenBank/DDBJ databases">
        <title>Novel species of the genus Variovorax.</title>
        <authorList>
            <person name="Liu Q."/>
            <person name="Xin Y.-H."/>
        </authorList>
    </citation>
    <scope>NUCLEOTIDE SEQUENCE [LARGE SCALE GENOMIC DNA]</scope>
    <source>
        <strain evidence="1 2">KACC 18899</strain>
    </source>
</reference>
<dbReference type="RefSeq" id="WP_340360843.1">
    <property type="nucleotide sequence ID" value="NZ_JBBKZU010000022.1"/>
</dbReference>
<comment type="caution">
    <text evidence="1">The sequence shown here is derived from an EMBL/GenBank/DDBJ whole genome shotgun (WGS) entry which is preliminary data.</text>
</comment>
<sequence length="172" mass="18424">MTATAKHHAISRARELESVFTGIARHRMAGLPLLNPALRVEAIGFVPAVDSTTPADPPGAMGVLVTPWFMNLVWFPLTRGDGDGDAQVGATRLRMLGTQQFAFIGAHEDQFGSFEACSMFSPMFEFADHAAAHATATALLHALREKPKATGLPVAARRSFLLGRGATRERAA</sequence>
<gene>
    <name evidence="1" type="primary">hybE</name>
    <name evidence="1" type="ORF">WKW77_31580</name>
</gene>
<dbReference type="NCBIfam" id="TIGR03993">
    <property type="entry name" value="hydrog_HybE"/>
    <property type="match status" value="1"/>
</dbReference>
<dbReference type="InterPro" id="IPR023994">
    <property type="entry name" value="NiFe-hyd_HybE"/>
</dbReference>
<proteinExistence type="predicted"/>
<dbReference type="Proteomes" id="UP001365846">
    <property type="component" value="Unassembled WGS sequence"/>
</dbReference>